<feature type="transmembrane region" description="Helical" evidence="2">
    <location>
        <begin position="331"/>
        <end position="350"/>
    </location>
</feature>
<feature type="domain" description="Heparan-alpha-glucosaminide N-acetyltransferase catalytic" evidence="3">
    <location>
        <begin position="260"/>
        <end position="383"/>
    </location>
</feature>
<feature type="transmembrane region" description="Helical" evidence="2">
    <location>
        <begin position="616"/>
        <end position="637"/>
    </location>
</feature>
<feature type="transmembrane region" description="Helical" evidence="2">
    <location>
        <begin position="514"/>
        <end position="535"/>
    </location>
</feature>
<organism evidence="4 5">
    <name type="scientific">Prunus armeniaca</name>
    <name type="common">Apricot</name>
    <name type="synonym">Armeniaca vulgaris</name>
    <dbReference type="NCBI Taxonomy" id="36596"/>
    <lineage>
        <taxon>Eukaryota</taxon>
        <taxon>Viridiplantae</taxon>
        <taxon>Streptophyta</taxon>
        <taxon>Embryophyta</taxon>
        <taxon>Tracheophyta</taxon>
        <taxon>Spermatophyta</taxon>
        <taxon>Magnoliopsida</taxon>
        <taxon>eudicotyledons</taxon>
        <taxon>Gunneridae</taxon>
        <taxon>Pentapetalae</taxon>
        <taxon>rosids</taxon>
        <taxon>fabids</taxon>
        <taxon>Rosales</taxon>
        <taxon>Rosaceae</taxon>
        <taxon>Amygdaloideae</taxon>
        <taxon>Amygdaleae</taxon>
        <taxon>Prunus</taxon>
    </lineage>
</organism>
<feature type="transmembrane region" description="Helical" evidence="2">
    <location>
        <begin position="370"/>
        <end position="388"/>
    </location>
</feature>
<feature type="transmembrane region" description="Helical" evidence="2">
    <location>
        <begin position="261"/>
        <end position="278"/>
    </location>
</feature>
<dbReference type="OrthoDB" id="2149840at2759"/>
<evidence type="ECO:0000256" key="2">
    <source>
        <dbReference type="SAM" id="Phobius"/>
    </source>
</evidence>
<gene>
    <name evidence="4" type="ORF">ORAREDHAP_LOCUS5274</name>
</gene>
<proteinExistence type="predicted"/>
<keyword evidence="2" id="KW-0472">Membrane</keyword>
<keyword evidence="2" id="KW-1133">Transmembrane helix</keyword>
<dbReference type="Proteomes" id="UP000507245">
    <property type="component" value="Unassembled WGS sequence"/>
</dbReference>
<dbReference type="Pfam" id="PF07786">
    <property type="entry name" value="HGSNAT_cat"/>
    <property type="match status" value="1"/>
</dbReference>
<dbReference type="PANTHER" id="PTHR31061:SF24">
    <property type="entry name" value="LD22376P"/>
    <property type="match status" value="1"/>
</dbReference>
<feature type="transmembrane region" description="Helical" evidence="2">
    <location>
        <begin position="547"/>
        <end position="568"/>
    </location>
</feature>
<evidence type="ECO:0000313" key="5">
    <source>
        <dbReference type="Proteomes" id="UP000507245"/>
    </source>
</evidence>
<dbReference type="AlphaFoldDB" id="A0A6J5VYV0"/>
<keyword evidence="2" id="KW-0812">Transmembrane</keyword>
<accession>A0A6J5VYV0</accession>
<keyword evidence="5" id="KW-1185">Reference proteome</keyword>
<feature type="transmembrane region" description="Helical" evidence="2">
    <location>
        <begin position="408"/>
        <end position="426"/>
    </location>
</feature>
<feature type="compositionally biased region" description="Basic and acidic residues" evidence="1">
    <location>
        <begin position="90"/>
        <end position="123"/>
    </location>
</feature>
<feature type="region of interest" description="Disordered" evidence="1">
    <location>
        <begin position="82"/>
        <end position="130"/>
    </location>
</feature>
<dbReference type="EMBL" id="CAEKKB010000001">
    <property type="protein sequence ID" value="CAB4294480.1"/>
    <property type="molecule type" value="Genomic_DNA"/>
</dbReference>
<feature type="transmembrane region" description="Helical" evidence="2">
    <location>
        <begin position="574"/>
        <end position="596"/>
    </location>
</feature>
<evidence type="ECO:0000313" key="4">
    <source>
        <dbReference type="EMBL" id="CAB4294480.1"/>
    </source>
</evidence>
<evidence type="ECO:0000256" key="1">
    <source>
        <dbReference type="SAM" id="MobiDB-lite"/>
    </source>
</evidence>
<name>A0A6J5VYV0_PRUAR</name>
<protein>
    <recommendedName>
        <fullName evidence="3">Heparan-alpha-glucosaminide N-acetyltransferase catalytic domain-containing protein</fullName>
    </recommendedName>
</protein>
<reference evidence="5" key="1">
    <citation type="journal article" date="2020" name="Genome Biol.">
        <title>Gamete binning: chromosome-level and haplotype-resolved genome assembly enabled by high-throughput single-cell sequencing of gamete genomes.</title>
        <authorList>
            <person name="Campoy J.A."/>
            <person name="Sun H."/>
            <person name="Goel M."/>
            <person name="Jiao W.-B."/>
            <person name="Folz-Donahue K."/>
            <person name="Wang N."/>
            <person name="Rubio M."/>
            <person name="Liu C."/>
            <person name="Kukat C."/>
            <person name="Ruiz D."/>
            <person name="Huettel B."/>
            <person name="Schneeberger K."/>
        </authorList>
    </citation>
    <scope>NUCLEOTIDE SEQUENCE [LARGE SCALE GENOMIC DNA]</scope>
    <source>
        <strain evidence="5">cv. Rojo Pasion</strain>
    </source>
</reference>
<evidence type="ECO:0000259" key="3">
    <source>
        <dbReference type="Pfam" id="PF07786"/>
    </source>
</evidence>
<dbReference type="PANTHER" id="PTHR31061">
    <property type="entry name" value="LD22376P"/>
    <property type="match status" value="1"/>
</dbReference>
<feature type="transmembrane region" description="Helical" evidence="2">
    <location>
        <begin position="298"/>
        <end position="319"/>
    </location>
</feature>
<sequence>MQVKQQFQLLVGVTPVAVAVAVKARNSCLRRLAPCDWPSKVNEEAVGYGVHNIYVPLGVGGETGTSVVDGLGRNCCCQTESEGDTVGRIGGDRERERERQKQREREREGQGRKRETRRKEGEGHPATWGAFTSAAGCLPLTLPAAKNKRRKTTRRIRKIRVGRREGDMAVYEPIKGCEHDDEERGMADPMMMKNNNISIDHDEDVEMAIHQISKSTSASSASAGGGGGAAAYKNVSKEEAAAAAAAASLPSKLRQQQQQRLVSLDVFRGFTVAIMILVDDVGGILPAINHSPWNGLTLADLVMPFFLFMVGVSLSLTYKKMSCGTVATRKTVLRTLKLLALGLFLQGGYFHGIKDLTFGVDIEQMRWMGILQRIAIAYFVAALCEIWLKGDDNVNSGRSLLRKYRFQWSAALIITVLYLSLLYGLHVPDWEYQIPGDSSSAPKTFSVKCGVRGDTGPACNAVGMIDRKILGLRHLYRRPIYARTEQCSINSPDNGPLPADAPSWCQAPFDPEGLLSSMMAIVTCLVGLHYGHIIVHFKSHRDRILRWSISSSSLIILGLALDLLGMHINKPLYTFSYMCITAGSAGILFTAIYLMVDVCGYRRPTIVMEWMGMHALMIFVLVACNLLPVIIHGFYWGKPQNNIGSSVGLYALHRASAVDFYLRLRA</sequence>
<dbReference type="InterPro" id="IPR012429">
    <property type="entry name" value="HGSNAT_cat"/>
</dbReference>